<comment type="caution">
    <text evidence="1">The sequence shown here is derived from an EMBL/GenBank/DDBJ whole genome shotgun (WGS) entry which is preliminary data.</text>
</comment>
<name>A0ABQ8RWZ2_PERAM</name>
<protein>
    <submittedName>
        <fullName evidence="1">Uncharacterized protein</fullName>
    </submittedName>
</protein>
<proteinExistence type="predicted"/>
<accession>A0ABQ8RWZ2</accession>
<evidence type="ECO:0000313" key="1">
    <source>
        <dbReference type="EMBL" id="KAJ4426252.1"/>
    </source>
</evidence>
<organism evidence="1 2">
    <name type="scientific">Periplaneta americana</name>
    <name type="common">American cockroach</name>
    <name type="synonym">Blatta americana</name>
    <dbReference type="NCBI Taxonomy" id="6978"/>
    <lineage>
        <taxon>Eukaryota</taxon>
        <taxon>Metazoa</taxon>
        <taxon>Ecdysozoa</taxon>
        <taxon>Arthropoda</taxon>
        <taxon>Hexapoda</taxon>
        <taxon>Insecta</taxon>
        <taxon>Pterygota</taxon>
        <taxon>Neoptera</taxon>
        <taxon>Polyneoptera</taxon>
        <taxon>Dictyoptera</taxon>
        <taxon>Blattodea</taxon>
        <taxon>Blattoidea</taxon>
        <taxon>Blattidae</taxon>
        <taxon>Blattinae</taxon>
        <taxon>Periplaneta</taxon>
    </lineage>
</organism>
<dbReference type="InterPro" id="IPR036397">
    <property type="entry name" value="RNaseH_sf"/>
</dbReference>
<reference evidence="1 2" key="1">
    <citation type="journal article" date="2022" name="Allergy">
        <title>Genome assembly and annotation of Periplaneta americana reveal a comprehensive cockroach allergen profile.</title>
        <authorList>
            <person name="Wang L."/>
            <person name="Xiong Q."/>
            <person name="Saelim N."/>
            <person name="Wang L."/>
            <person name="Nong W."/>
            <person name="Wan A.T."/>
            <person name="Shi M."/>
            <person name="Liu X."/>
            <person name="Cao Q."/>
            <person name="Hui J.H.L."/>
            <person name="Sookrung N."/>
            <person name="Leung T.F."/>
            <person name="Tungtrongchitr A."/>
            <person name="Tsui S.K.W."/>
        </authorList>
    </citation>
    <scope>NUCLEOTIDE SEQUENCE [LARGE SCALE GENOMIC DNA]</scope>
    <source>
        <strain evidence="1">PWHHKU_190912</strain>
    </source>
</reference>
<evidence type="ECO:0000313" key="2">
    <source>
        <dbReference type="Proteomes" id="UP001148838"/>
    </source>
</evidence>
<keyword evidence="2" id="KW-1185">Reference proteome</keyword>
<dbReference type="Proteomes" id="UP001148838">
    <property type="component" value="Unassembled WGS sequence"/>
</dbReference>
<dbReference type="Gene3D" id="3.30.420.10">
    <property type="entry name" value="Ribonuclease H-like superfamily/Ribonuclease H"/>
    <property type="match status" value="1"/>
</dbReference>
<dbReference type="EMBL" id="JAJSOF020000040">
    <property type="protein sequence ID" value="KAJ4426252.1"/>
    <property type="molecule type" value="Genomic_DNA"/>
</dbReference>
<sequence>MSDKSGRVPLADLSIKSKRLVRLMLIKYWCISDSNLFCGLRYTCYRHTSAIYEQFRKLFSHFSRIAEVQFRTYSAVHTKTLQGRSDFHLVGPVKKHLGKRFNTEGTVQQAVMMWLWGLDADFFYAGIDVLVYRWNKCLDKPGDYVEKQCTPVPCYCVSVYGSFSRNSSLLELKNGNN</sequence>
<gene>
    <name evidence="1" type="ORF">ANN_27064</name>
</gene>